<dbReference type="InParanoid" id="A0A1E7END5"/>
<dbReference type="KEGG" id="fcy:FRACYDRAFT_251131"/>
<sequence length="142" mass="15835">MDQDVQLWHDLLWCSWGKLELSKCGYHVIHYDFDANGRETIMLNNEHREEIPINAKLGYYKSPKGTCVTNSGHVKKVAVERVDAILACQNYMQLVVVTATHQVSVLAGPAELLGGEFTLLKVIAGTGCVLKFPKNCRTPTAY</sequence>
<protein>
    <submittedName>
        <fullName evidence="1">Uncharacterized protein</fullName>
    </submittedName>
</protein>
<reference evidence="1 2" key="1">
    <citation type="submission" date="2016-09" db="EMBL/GenBank/DDBJ databases">
        <title>Extensive genetic diversity and differential bi-allelic expression allows diatom success in the polar Southern Ocean.</title>
        <authorList>
            <consortium name="DOE Joint Genome Institute"/>
            <person name="Mock T."/>
            <person name="Otillar R.P."/>
            <person name="Strauss J."/>
            <person name="Dupont C."/>
            <person name="Frickenhaus S."/>
            <person name="Maumus F."/>
            <person name="Mcmullan M."/>
            <person name="Sanges R."/>
            <person name="Schmutz J."/>
            <person name="Toseland A."/>
            <person name="Valas R."/>
            <person name="Veluchamy A."/>
            <person name="Ward B.J."/>
            <person name="Allen A."/>
            <person name="Barry K."/>
            <person name="Falciatore A."/>
            <person name="Ferrante M."/>
            <person name="Fortunato A.E."/>
            <person name="Gloeckner G."/>
            <person name="Gruber A."/>
            <person name="Hipkin R."/>
            <person name="Janech M."/>
            <person name="Kroth P."/>
            <person name="Leese F."/>
            <person name="Lindquist E."/>
            <person name="Lyon B.R."/>
            <person name="Martin J."/>
            <person name="Mayer C."/>
            <person name="Parker M."/>
            <person name="Quesneville H."/>
            <person name="Raymond J."/>
            <person name="Uhlig C."/>
            <person name="Valentin K.U."/>
            <person name="Worden A.Z."/>
            <person name="Armbrust E.V."/>
            <person name="Bowler C."/>
            <person name="Green B."/>
            <person name="Moulton V."/>
            <person name="Van Oosterhout C."/>
            <person name="Grigoriev I."/>
        </authorList>
    </citation>
    <scope>NUCLEOTIDE SEQUENCE [LARGE SCALE GENOMIC DNA]</scope>
    <source>
        <strain evidence="1 2">CCMP1102</strain>
    </source>
</reference>
<organism evidence="1 2">
    <name type="scientific">Fragilariopsis cylindrus CCMP1102</name>
    <dbReference type="NCBI Taxonomy" id="635003"/>
    <lineage>
        <taxon>Eukaryota</taxon>
        <taxon>Sar</taxon>
        <taxon>Stramenopiles</taxon>
        <taxon>Ochrophyta</taxon>
        <taxon>Bacillariophyta</taxon>
        <taxon>Bacillariophyceae</taxon>
        <taxon>Bacillariophycidae</taxon>
        <taxon>Bacillariales</taxon>
        <taxon>Bacillariaceae</taxon>
        <taxon>Fragilariopsis</taxon>
    </lineage>
</organism>
<gene>
    <name evidence="1" type="ORF">FRACYDRAFT_251131</name>
</gene>
<evidence type="ECO:0000313" key="1">
    <source>
        <dbReference type="EMBL" id="OEU07326.1"/>
    </source>
</evidence>
<proteinExistence type="predicted"/>
<dbReference type="OrthoDB" id="48966at2759"/>
<dbReference type="AlphaFoldDB" id="A0A1E7END5"/>
<accession>A0A1E7END5</accession>
<name>A0A1E7END5_9STRA</name>
<keyword evidence="2" id="KW-1185">Reference proteome</keyword>
<dbReference type="EMBL" id="KV784386">
    <property type="protein sequence ID" value="OEU07326.1"/>
    <property type="molecule type" value="Genomic_DNA"/>
</dbReference>
<dbReference type="Proteomes" id="UP000095751">
    <property type="component" value="Unassembled WGS sequence"/>
</dbReference>
<evidence type="ECO:0000313" key="2">
    <source>
        <dbReference type="Proteomes" id="UP000095751"/>
    </source>
</evidence>